<dbReference type="EMBL" id="JANPWZ010000117">
    <property type="protein sequence ID" value="KAJ3579232.1"/>
    <property type="molecule type" value="Genomic_DNA"/>
</dbReference>
<dbReference type="AlphaFoldDB" id="A0A9W8TPR4"/>
<dbReference type="Proteomes" id="UP001148614">
    <property type="component" value="Unassembled WGS sequence"/>
</dbReference>
<keyword evidence="3" id="KW-1185">Reference proteome</keyword>
<evidence type="ECO:0000313" key="2">
    <source>
        <dbReference type="EMBL" id="KAJ3579232.1"/>
    </source>
</evidence>
<comment type="caution">
    <text evidence="2">The sequence shown here is derived from an EMBL/GenBank/DDBJ whole genome shotgun (WGS) entry which is preliminary data.</text>
</comment>
<evidence type="ECO:0000256" key="1">
    <source>
        <dbReference type="SAM" id="MobiDB-lite"/>
    </source>
</evidence>
<accession>A0A9W8TPR4</accession>
<evidence type="ECO:0000313" key="3">
    <source>
        <dbReference type="Proteomes" id="UP001148614"/>
    </source>
</evidence>
<feature type="region of interest" description="Disordered" evidence="1">
    <location>
        <begin position="23"/>
        <end position="52"/>
    </location>
</feature>
<proteinExistence type="predicted"/>
<organism evidence="2 3">
    <name type="scientific">Xylaria arbuscula</name>
    <dbReference type="NCBI Taxonomy" id="114810"/>
    <lineage>
        <taxon>Eukaryota</taxon>
        <taxon>Fungi</taxon>
        <taxon>Dikarya</taxon>
        <taxon>Ascomycota</taxon>
        <taxon>Pezizomycotina</taxon>
        <taxon>Sordariomycetes</taxon>
        <taxon>Xylariomycetidae</taxon>
        <taxon>Xylariales</taxon>
        <taxon>Xylariaceae</taxon>
        <taxon>Xylaria</taxon>
    </lineage>
</organism>
<reference evidence="2" key="1">
    <citation type="submission" date="2022-07" db="EMBL/GenBank/DDBJ databases">
        <title>Genome Sequence of Xylaria arbuscula.</title>
        <authorList>
            <person name="Buettner E."/>
        </authorList>
    </citation>
    <scope>NUCLEOTIDE SEQUENCE</scope>
    <source>
        <strain evidence="2">VT107</strain>
    </source>
</reference>
<gene>
    <name evidence="2" type="ORF">NPX13_g1333</name>
</gene>
<sequence>MYPNPRLPPVRSRADLQGSAHFPTLEADDHRPSSQTKLTDSSKHGEHHRNRRVLLTQISPPTVELDCAHRIAIKRIVRRLRIRSDIPNRTTAAASLDSSIVAHGAPISTVLDVIKDLQWKTVHYTTTPVAPSLVQRHGFARERPPLRHPQVRPTVAE</sequence>
<protein>
    <submittedName>
        <fullName evidence="2">Uncharacterized protein</fullName>
    </submittedName>
</protein>
<name>A0A9W8TPR4_9PEZI</name>